<reference evidence="2 3" key="1">
    <citation type="journal article" date="2014" name="PLoS ONE">
        <title>Global Analysis of Gene Expression Profiles in Physic Nut (Jatropha curcas L.) Seedlings Exposed to Salt Stress.</title>
        <authorList>
            <person name="Zhang L."/>
            <person name="Zhang C."/>
            <person name="Wu P."/>
            <person name="Chen Y."/>
            <person name="Li M."/>
            <person name="Jiang H."/>
            <person name="Wu G."/>
        </authorList>
    </citation>
    <scope>NUCLEOTIDE SEQUENCE [LARGE SCALE GENOMIC DNA]</scope>
    <source>
        <strain evidence="3">cv. GZQX0401</strain>
        <tissue evidence="2">Young leaves</tissue>
    </source>
</reference>
<accession>A0A067K0X7</accession>
<keyword evidence="1" id="KW-0472">Membrane</keyword>
<evidence type="ECO:0000313" key="3">
    <source>
        <dbReference type="Proteomes" id="UP000027138"/>
    </source>
</evidence>
<sequence length="180" mass="20574">MFLHRLSLTLLLRQRSLIGIRAMPQLSSSSAISIVRRVSDSEASDMVVVIDKLEHSPATILYYFVPSLIGCPCLILQVSVADNNEVCQLYEVARLKLVVVRLSNEHVSLAWRLQWAEVGDFRAVCVLIEELNVGRLSLKRPRSLVATTRRRRLPMHLELAALVYFLLFLLFSVLRTQFRE</sequence>
<proteinExistence type="predicted"/>
<name>A0A067K0X7_JATCU</name>
<feature type="transmembrane region" description="Helical" evidence="1">
    <location>
        <begin position="159"/>
        <end position="178"/>
    </location>
</feature>
<gene>
    <name evidence="2" type="ORF">JCGZ_22981</name>
</gene>
<evidence type="ECO:0000313" key="2">
    <source>
        <dbReference type="EMBL" id="KDP25910.1"/>
    </source>
</evidence>
<keyword evidence="1" id="KW-0812">Transmembrane</keyword>
<keyword evidence="1" id="KW-1133">Transmembrane helix</keyword>
<evidence type="ECO:0000256" key="1">
    <source>
        <dbReference type="SAM" id="Phobius"/>
    </source>
</evidence>
<dbReference type="Proteomes" id="UP000027138">
    <property type="component" value="Unassembled WGS sequence"/>
</dbReference>
<protein>
    <submittedName>
        <fullName evidence="2">Uncharacterized protein</fullName>
    </submittedName>
</protein>
<organism evidence="2 3">
    <name type="scientific">Jatropha curcas</name>
    <name type="common">Barbados nut</name>
    <dbReference type="NCBI Taxonomy" id="180498"/>
    <lineage>
        <taxon>Eukaryota</taxon>
        <taxon>Viridiplantae</taxon>
        <taxon>Streptophyta</taxon>
        <taxon>Embryophyta</taxon>
        <taxon>Tracheophyta</taxon>
        <taxon>Spermatophyta</taxon>
        <taxon>Magnoliopsida</taxon>
        <taxon>eudicotyledons</taxon>
        <taxon>Gunneridae</taxon>
        <taxon>Pentapetalae</taxon>
        <taxon>rosids</taxon>
        <taxon>fabids</taxon>
        <taxon>Malpighiales</taxon>
        <taxon>Euphorbiaceae</taxon>
        <taxon>Crotonoideae</taxon>
        <taxon>Jatropheae</taxon>
        <taxon>Jatropha</taxon>
    </lineage>
</organism>
<dbReference type="EMBL" id="KK914963">
    <property type="protein sequence ID" value="KDP25910.1"/>
    <property type="molecule type" value="Genomic_DNA"/>
</dbReference>
<keyword evidence="3" id="KW-1185">Reference proteome</keyword>
<dbReference type="AlphaFoldDB" id="A0A067K0X7"/>